<dbReference type="EMBL" id="MFEN01000004">
    <property type="protein sequence ID" value="OGE84577.1"/>
    <property type="molecule type" value="Genomic_DNA"/>
</dbReference>
<dbReference type="Proteomes" id="UP000176339">
    <property type="component" value="Unassembled WGS sequence"/>
</dbReference>
<proteinExistence type="predicted"/>
<keyword evidence="1" id="KW-1133">Transmembrane helix</keyword>
<dbReference type="AlphaFoldDB" id="A0A1F5P3P7"/>
<feature type="transmembrane region" description="Helical" evidence="1">
    <location>
        <begin position="246"/>
        <end position="262"/>
    </location>
</feature>
<keyword evidence="1" id="KW-0472">Membrane</keyword>
<feature type="transmembrane region" description="Helical" evidence="1">
    <location>
        <begin position="424"/>
        <end position="445"/>
    </location>
</feature>
<feature type="transmembrane region" description="Helical" evidence="1">
    <location>
        <begin position="269"/>
        <end position="300"/>
    </location>
</feature>
<feature type="transmembrane region" description="Helical" evidence="1">
    <location>
        <begin position="65"/>
        <end position="86"/>
    </location>
</feature>
<evidence type="ECO:0008006" key="4">
    <source>
        <dbReference type="Google" id="ProtNLM"/>
    </source>
</evidence>
<feature type="transmembrane region" description="Helical" evidence="1">
    <location>
        <begin position="312"/>
        <end position="332"/>
    </location>
</feature>
<feature type="transmembrane region" description="Helical" evidence="1">
    <location>
        <begin position="35"/>
        <end position="59"/>
    </location>
</feature>
<sequence>MMALLLKFFLAYGLAFTVGFVVMRMLDHSQRFSRGFICFCALPVGIGFLTMQVFTVGIFGANLTLPVLLAIAGADLALLLAAAMLLGRPVFSFTTRTVPFQGSKVLLIVFLIVLAFKIGAGVWQIASTPVYEFDSWNNWDLRGKVIFDEHRLPLDKSQPYYLGGGLSSYPLNDGLWKVWVATMVGSWREDAVNLYSVAFYAVLVGLFYFSLPRDWSPNFRLIPIYALTGLPFIYFHSWMAYADLEFTVYAFLAIISLFRFIIDSYKPYLYLSAIALALAVWTKNEGLALLAPVIFFGSIWQAYQKTLSKKHFITYWLTASAFAAPWLIFRFVNKLNVLSGDSSTFKFIINDIFFVDWLSSIFLRSHFNFLWLLLIILIVYFRQVIWQEQALRFLALTTGLFFLASSGVILFTDRAYDLSAAVRSNMQIVPVALYLCAFLLERLWYRK</sequence>
<reference evidence="2 3" key="1">
    <citation type="journal article" date="2016" name="Nat. Commun.">
        <title>Thousands of microbial genomes shed light on interconnected biogeochemical processes in an aquifer system.</title>
        <authorList>
            <person name="Anantharaman K."/>
            <person name="Brown C.T."/>
            <person name="Hug L.A."/>
            <person name="Sharon I."/>
            <person name="Castelle C.J."/>
            <person name="Probst A.J."/>
            <person name="Thomas B.C."/>
            <person name="Singh A."/>
            <person name="Wilkins M.J."/>
            <person name="Karaoz U."/>
            <person name="Brodie E.L."/>
            <person name="Williams K.H."/>
            <person name="Hubbard S.S."/>
            <person name="Banfield J.F."/>
        </authorList>
    </citation>
    <scope>NUCLEOTIDE SEQUENCE [LARGE SCALE GENOMIC DNA]</scope>
</reference>
<keyword evidence="1" id="KW-0812">Transmembrane</keyword>
<feature type="transmembrane region" description="Helical" evidence="1">
    <location>
        <begin position="221"/>
        <end position="240"/>
    </location>
</feature>
<feature type="transmembrane region" description="Helical" evidence="1">
    <location>
        <begin position="6"/>
        <end position="23"/>
    </location>
</feature>
<evidence type="ECO:0000256" key="1">
    <source>
        <dbReference type="SAM" id="Phobius"/>
    </source>
</evidence>
<feature type="transmembrane region" description="Helical" evidence="1">
    <location>
        <begin position="106"/>
        <end position="126"/>
    </location>
</feature>
<evidence type="ECO:0000313" key="3">
    <source>
        <dbReference type="Proteomes" id="UP000176339"/>
    </source>
</evidence>
<feature type="transmembrane region" description="Helical" evidence="1">
    <location>
        <begin position="192"/>
        <end position="209"/>
    </location>
</feature>
<organism evidence="2 3">
    <name type="scientific">Candidatus Doudnabacteria bacterium RIFCSPHIGHO2_01_FULL_49_9</name>
    <dbReference type="NCBI Taxonomy" id="1817827"/>
    <lineage>
        <taxon>Bacteria</taxon>
        <taxon>Candidatus Doudnaibacteriota</taxon>
    </lineage>
</organism>
<comment type="caution">
    <text evidence="2">The sequence shown here is derived from an EMBL/GenBank/DDBJ whole genome shotgun (WGS) entry which is preliminary data.</text>
</comment>
<accession>A0A1F5P3P7</accession>
<evidence type="ECO:0000313" key="2">
    <source>
        <dbReference type="EMBL" id="OGE84577.1"/>
    </source>
</evidence>
<gene>
    <name evidence="2" type="ORF">A2846_04875</name>
</gene>
<protein>
    <recommendedName>
        <fullName evidence="4">Glycosyltransferase RgtA/B/C/D-like domain-containing protein</fullName>
    </recommendedName>
</protein>
<name>A0A1F5P3P7_9BACT</name>
<feature type="transmembrane region" description="Helical" evidence="1">
    <location>
        <begin position="393"/>
        <end position="412"/>
    </location>
</feature>
<feature type="transmembrane region" description="Helical" evidence="1">
    <location>
        <begin position="369"/>
        <end position="386"/>
    </location>
</feature>